<accession>A0ACB7XWC2</accession>
<keyword evidence="2" id="KW-1185">Reference proteome</keyword>
<comment type="caution">
    <text evidence="1">The sequence shown here is derived from an EMBL/GenBank/DDBJ whole genome shotgun (WGS) entry which is preliminary data.</text>
</comment>
<proteinExistence type="predicted"/>
<sequence>MSLPISDHTSTEPEGVKEQPKSPTLKSTIKSFLSHLTPIHRTLLLLLILFQLFLSVYFTRTPNNSLSKSPPPSPKSQSTDCDSRRIYVYDLPPMFNYQLKNNCNQLPNICDNYLNDGFGPEAKEIAGIVPESIQPAWYMTGQYWGEVLYHNRMLNYKCRTLEPESATAFYIPFYAGLAVGWGNHSGREHDWYYEELFKWVQEQVGWKRSNGSDHFIMLGRITWDFRRLREADAVWGSSLLNMPEMQNVIHLSVERNVWDDLEIAVPYPTVFHPRSESDIIEWQRFVRSRQRNHLFTFLEPIKNDFQAILEKQCLNEPTACNHVDCAQDNCVDDVTTAATMTALLDSDFCLQPMGFAFTQRSVFDCMLAGSIPVFFWRETAHLQYELFMPVEPETYSVFIDRDDVRNGTDIRRVLEGYGREEVERMREKVVEYMPRFLYAEPNQGLQETRDAFDIAIEGVLSKYKYHMERGRIGNWNEI</sequence>
<evidence type="ECO:0000313" key="1">
    <source>
        <dbReference type="EMBL" id="KAH7845558.1"/>
    </source>
</evidence>
<name>A0ACB7XWC2_9ERIC</name>
<reference evidence="1 2" key="1">
    <citation type="journal article" date="2021" name="Hortic Res">
        <title>High-quality reference genome and annotation aids understanding of berry development for evergreen blueberry (Vaccinium darrowii).</title>
        <authorList>
            <person name="Yu J."/>
            <person name="Hulse-Kemp A.M."/>
            <person name="Babiker E."/>
            <person name="Staton M."/>
        </authorList>
    </citation>
    <scope>NUCLEOTIDE SEQUENCE [LARGE SCALE GENOMIC DNA]</scope>
    <source>
        <strain evidence="2">cv. NJ 8807/NJ 8810</strain>
        <tissue evidence="1">Young leaf</tissue>
    </source>
</reference>
<protein>
    <submittedName>
        <fullName evidence="1">Uncharacterized protein</fullName>
    </submittedName>
</protein>
<organism evidence="1 2">
    <name type="scientific">Vaccinium darrowii</name>
    <dbReference type="NCBI Taxonomy" id="229202"/>
    <lineage>
        <taxon>Eukaryota</taxon>
        <taxon>Viridiplantae</taxon>
        <taxon>Streptophyta</taxon>
        <taxon>Embryophyta</taxon>
        <taxon>Tracheophyta</taxon>
        <taxon>Spermatophyta</taxon>
        <taxon>Magnoliopsida</taxon>
        <taxon>eudicotyledons</taxon>
        <taxon>Gunneridae</taxon>
        <taxon>Pentapetalae</taxon>
        <taxon>asterids</taxon>
        <taxon>Ericales</taxon>
        <taxon>Ericaceae</taxon>
        <taxon>Vaccinioideae</taxon>
        <taxon>Vaccinieae</taxon>
        <taxon>Vaccinium</taxon>
    </lineage>
</organism>
<evidence type="ECO:0000313" key="2">
    <source>
        <dbReference type="Proteomes" id="UP000828048"/>
    </source>
</evidence>
<dbReference type="Proteomes" id="UP000828048">
    <property type="component" value="Chromosome 5"/>
</dbReference>
<dbReference type="EMBL" id="CM037155">
    <property type="protein sequence ID" value="KAH7845558.1"/>
    <property type="molecule type" value="Genomic_DNA"/>
</dbReference>
<gene>
    <name evidence="1" type="ORF">Vadar_003542</name>
</gene>